<dbReference type="SUPFAM" id="SSF52540">
    <property type="entry name" value="P-loop containing nucleoside triphosphate hydrolases"/>
    <property type="match status" value="1"/>
</dbReference>
<accession>A0A087PKT7</accession>
<reference evidence="2 3" key="1">
    <citation type="submission" date="2016-03" db="EMBL/GenBank/DDBJ databases">
        <title>Draft genome sequence of Acetobacter malorum CECT 7742, a strain isolated from strawberry vinegar.</title>
        <authorList>
            <person name="Sainz F."/>
            <person name="Mas A."/>
            <person name="Torija M.J."/>
        </authorList>
    </citation>
    <scope>NUCLEOTIDE SEQUENCE [LARGE SCALE GENOMIC DNA]</scope>
    <source>
        <strain evidence="2 3">CECT 7742</strain>
    </source>
</reference>
<dbReference type="PATRIC" id="fig|178901.10.peg.1934"/>
<dbReference type="GO" id="GO:0016887">
    <property type="term" value="F:ATP hydrolysis activity"/>
    <property type="evidence" value="ECO:0007669"/>
    <property type="project" value="InterPro"/>
</dbReference>
<dbReference type="PANTHER" id="PTHR43581">
    <property type="entry name" value="ATP/GTP PHOSPHATASE"/>
    <property type="match status" value="1"/>
</dbReference>
<dbReference type="InterPro" id="IPR051396">
    <property type="entry name" value="Bact_Antivir_Def_Nuclease"/>
</dbReference>
<dbReference type="Gene3D" id="3.40.50.300">
    <property type="entry name" value="P-loop containing nucleotide triphosphate hydrolases"/>
    <property type="match status" value="2"/>
</dbReference>
<dbReference type="GO" id="GO:0005524">
    <property type="term" value="F:ATP binding"/>
    <property type="evidence" value="ECO:0007669"/>
    <property type="project" value="InterPro"/>
</dbReference>
<gene>
    <name evidence="2" type="ORF">Amal_01870</name>
</gene>
<evidence type="ECO:0000259" key="1">
    <source>
        <dbReference type="Pfam" id="PF13304"/>
    </source>
</evidence>
<dbReference type="PANTHER" id="PTHR43581:SF2">
    <property type="entry name" value="EXCINUCLEASE ATPASE SUBUNIT"/>
    <property type="match status" value="1"/>
</dbReference>
<name>A0A087PKT7_9PROT</name>
<evidence type="ECO:0000313" key="2">
    <source>
        <dbReference type="EMBL" id="OAG76099.1"/>
    </source>
</evidence>
<dbReference type="InterPro" id="IPR003959">
    <property type="entry name" value="ATPase_AAA_core"/>
</dbReference>
<comment type="caution">
    <text evidence="2">The sequence shown here is derived from an EMBL/GenBank/DDBJ whole genome shotgun (WGS) entry which is preliminary data.</text>
</comment>
<dbReference type="Proteomes" id="UP000077349">
    <property type="component" value="Unassembled WGS sequence"/>
</dbReference>
<dbReference type="Pfam" id="PF13304">
    <property type="entry name" value="AAA_21"/>
    <property type="match status" value="1"/>
</dbReference>
<organism evidence="2 3">
    <name type="scientific">Acetobacter malorum</name>
    <dbReference type="NCBI Taxonomy" id="178901"/>
    <lineage>
        <taxon>Bacteria</taxon>
        <taxon>Pseudomonadati</taxon>
        <taxon>Pseudomonadota</taxon>
        <taxon>Alphaproteobacteria</taxon>
        <taxon>Acetobacterales</taxon>
        <taxon>Acetobacteraceae</taxon>
        <taxon>Acetobacter</taxon>
    </lineage>
</organism>
<protein>
    <recommendedName>
        <fullName evidence="1">ATPase AAA-type core domain-containing protein</fullName>
    </recommendedName>
</protein>
<sequence length="599" mass="67604">MYIKNALVLNSGPLEDFEFNFRFHANGNPKPTVIVGKNGSGKSNFLAFVTDALIELAAKKFTDVAPQERGGGHKWHRVIGGTTIRIGSAYELAVLKFEEKKESFTYVSKGGELSKSDIQARLGNFPEMPDWGADGSYKTVIGPDAQIEKIFRCGCYVSFPTSRSEPPYWLGRSRETDEAIFNDKFQTLLRKPIYVSSSISDTKPWLVDVLLDQMIDPVVLYKQPQKKDEMLTKALANHTALFNINSLLKNILERPQARLIRGGRELGVKKLMVFDGEELLLPSLDAFSSGQAMLFGIFGTILRYADAGTVAKPAEEMEGVVLIDEIDAHLHANLQHDALPKLMQLFPRIQFIVSAHSPLFPLGMEKHFGEENYDLIQMPDGLPISAERFSEFESAYTYLAETKRFEDSINERILKTNKSLLIVEGTTDIKYIMVAAEHLGKIDLISGFELIDGDGFRGLDKIWKNLYHDKWVNVSQKVILLYDCDINPKDNEIGLAYQRTIPKLASIIGKGIENLFTTETIHKARKHKAAFIDHSSESINVVRGKEIITPEMWSVNKDEKRNLCDWLCEHGSANDFQRFSCVFEILEECLRRAPIGNFH</sequence>
<dbReference type="AlphaFoldDB" id="A0A087PKT7"/>
<feature type="domain" description="ATPase AAA-type core" evidence="1">
    <location>
        <begin position="216"/>
        <end position="360"/>
    </location>
</feature>
<dbReference type="eggNOG" id="COG3950">
    <property type="taxonomic scope" value="Bacteria"/>
</dbReference>
<evidence type="ECO:0000313" key="3">
    <source>
        <dbReference type="Proteomes" id="UP000077349"/>
    </source>
</evidence>
<dbReference type="InterPro" id="IPR027417">
    <property type="entry name" value="P-loop_NTPase"/>
</dbReference>
<proteinExistence type="predicted"/>
<dbReference type="EMBL" id="LVHD01000018">
    <property type="protein sequence ID" value="OAG76099.1"/>
    <property type="molecule type" value="Genomic_DNA"/>
</dbReference>